<dbReference type="InterPro" id="IPR045851">
    <property type="entry name" value="AMP-bd_C_sf"/>
</dbReference>
<feature type="non-terminal residue" evidence="3">
    <location>
        <position position="1"/>
    </location>
</feature>
<dbReference type="EMBL" id="WTVM01000257">
    <property type="protein sequence ID" value="NMG05248.1"/>
    <property type="molecule type" value="Genomic_DNA"/>
</dbReference>
<dbReference type="NCBIfam" id="TIGR01733">
    <property type="entry name" value="AA-adenyl-dom"/>
    <property type="match status" value="1"/>
</dbReference>
<keyword evidence="4" id="KW-1185">Reference proteome</keyword>
<dbReference type="PROSITE" id="PS50075">
    <property type="entry name" value="CARRIER"/>
    <property type="match status" value="1"/>
</dbReference>
<dbReference type="InterPro" id="IPR009081">
    <property type="entry name" value="PP-bd_ACP"/>
</dbReference>
<dbReference type="RefSeq" id="WP_168989839.1">
    <property type="nucleotide sequence ID" value="NZ_CAWPHM010000174.1"/>
</dbReference>
<proteinExistence type="predicted"/>
<dbReference type="SUPFAM" id="SSF47336">
    <property type="entry name" value="ACP-like"/>
    <property type="match status" value="1"/>
</dbReference>
<evidence type="ECO:0000259" key="2">
    <source>
        <dbReference type="PROSITE" id="PS50075"/>
    </source>
</evidence>
<name>A0A972FA81_9RHOO</name>
<dbReference type="InterPro" id="IPR000873">
    <property type="entry name" value="AMP-dep_synth/lig_dom"/>
</dbReference>
<dbReference type="Pfam" id="PF00501">
    <property type="entry name" value="AMP-binding"/>
    <property type="match status" value="1"/>
</dbReference>
<dbReference type="GO" id="GO:0043041">
    <property type="term" value="P:amino acid activation for nonribosomal peptide biosynthetic process"/>
    <property type="evidence" value="ECO:0007669"/>
    <property type="project" value="TreeGrafter"/>
</dbReference>
<dbReference type="Gene3D" id="3.40.50.12780">
    <property type="entry name" value="N-terminal domain of ligase-like"/>
    <property type="match status" value="1"/>
</dbReference>
<evidence type="ECO:0000313" key="4">
    <source>
        <dbReference type="Proteomes" id="UP000599523"/>
    </source>
</evidence>
<dbReference type="Gene3D" id="3.30.300.30">
    <property type="match status" value="1"/>
</dbReference>
<dbReference type="SUPFAM" id="SSF56801">
    <property type="entry name" value="Acetyl-CoA synthetase-like"/>
    <property type="match status" value="1"/>
</dbReference>
<dbReference type="InterPro" id="IPR025110">
    <property type="entry name" value="AMP-bd_C"/>
</dbReference>
<dbReference type="InterPro" id="IPR020459">
    <property type="entry name" value="AMP-binding"/>
</dbReference>
<dbReference type="PRINTS" id="PR00154">
    <property type="entry name" value="AMPBINDING"/>
</dbReference>
<evidence type="ECO:0000313" key="3">
    <source>
        <dbReference type="EMBL" id="NMG05248.1"/>
    </source>
</evidence>
<dbReference type="PANTHER" id="PTHR45527:SF1">
    <property type="entry name" value="FATTY ACID SYNTHASE"/>
    <property type="match status" value="1"/>
</dbReference>
<dbReference type="PROSITE" id="PS00455">
    <property type="entry name" value="AMP_BINDING"/>
    <property type="match status" value="1"/>
</dbReference>
<dbReference type="InterPro" id="IPR042099">
    <property type="entry name" value="ANL_N_sf"/>
</dbReference>
<dbReference type="Gene3D" id="1.10.1200.10">
    <property type="entry name" value="ACP-like"/>
    <property type="match status" value="1"/>
</dbReference>
<dbReference type="GO" id="GO:0005737">
    <property type="term" value="C:cytoplasm"/>
    <property type="evidence" value="ECO:0007669"/>
    <property type="project" value="TreeGrafter"/>
</dbReference>
<gene>
    <name evidence="3" type="ORF">GPA21_20125</name>
</gene>
<reference evidence="3" key="1">
    <citation type="submission" date="2019-12" db="EMBL/GenBank/DDBJ databases">
        <title>Comparative genomics gives insights into the taxonomy of the Azoarcus-Aromatoleum group and reveals separate origins of nif in the plant-associated Azoarcus and non-plant-associated Aromatoleum sub-groups.</title>
        <authorList>
            <person name="Lafos M."/>
            <person name="Maluk M."/>
            <person name="Batista M."/>
            <person name="Junghare M."/>
            <person name="Carmona M."/>
            <person name="Faoro H."/>
            <person name="Cruz L.M."/>
            <person name="Battistoni F."/>
            <person name="De Souza E."/>
            <person name="Pedrosa F."/>
            <person name="Chen W.-M."/>
            <person name="Poole P.S."/>
            <person name="Dixon R.A."/>
            <person name="James E.K."/>
        </authorList>
    </citation>
    <scope>NUCLEOTIDE SEQUENCE</scope>
    <source>
        <strain evidence="3">NSC3</strain>
    </source>
</reference>
<accession>A0A972FA81</accession>
<dbReference type="GO" id="GO:0044550">
    <property type="term" value="P:secondary metabolite biosynthetic process"/>
    <property type="evidence" value="ECO:0007669"/>
    <property type="project" value="TreeGrafter"/>
</dbReference>
<comment type="caution">
    <text evidence="3">The sequence shown here is derived from an EMBL/GenBank/DDBJ whole genome shotgun (WGS) entry which is preliminary data.</text>
</comment>
<sequence length="501" mass="54900">RQRLAYLLRDSGARVLLTQARHLDAALEGGKELERVILLDREVSQAQAQANTEGTALLGRDLVDSQPDSRPGTESGPDDLAYMIYTSGSTGDPKGVMIRHRNILNFLHWVRGYYALGPTDQLALVTSYAFDMTLASNWAPLISGATLHILDDDKTRDVETLLRFISDKKITLLNVTPSHFSLLASARAYLDLPPLPMVGEMRIMLGGETIRRTDLNLWLEHYPGHRLINEYGPTEASVASSFFPIPVNADNLVELDVIPIGGPLDNNRLYIVDGNDRLCLPGVAGELCIGGVGVAAGYHGKPERTARSFVPDPFADDSSMMYRTGDRARLREDGTVEFLGREDHQINLRGYRIEAGEVEAALRRHPDVAQAIVTTRPDTSGAAQLVAFYTSTTGSPVQSTALREFLGDALPAYMVPAHFQHIAAIPTSASGKADLKALPAVVFDSAPNPGYLAPRDAMEQRLASIWAELLGDRSIGIRDTFWNLGGDSLKAMRLIVRYREE</sequence>
<protein>
    <submittedName>
        <fullName evidence="3">Amino acid adenylation domain-containing protein</fullName>
    </submittedName>
</protein>
<dbReference type="InterPro" id="IPR010071">
    <property type="entry name" value="AA_adenyl_dom"/>
</dbReference>
<dbReference type="AlphaFoldDB" id="A0A972FA81"/>
<dbReference type="InterPro" id="IPR020845">
    <property type="entry name" value="AMP-binding_CS"/>
</dbReference>
<dbReference type="Pfam" id="PF13193">
    <property type="entry name" value="AMP-binding_C"/>
    <property type="match status" value="1"/>
</dbReference>
<dbReference type="Pfam" id="PF00550">
    <property type="entry name" value="PP-binding"/>
    <property type="match status" value="1"/>
</dbReference>
<feature type="domain" description="Carrier" evidence="2">
    <location>
        <begin position="453"/>
        <end position="501"/>
    </location>
</feature>
<dbReference type="GO" id="GO:0031177">
    <property type="term" value="F:phosphopantetheine binding"/>
    <property type="evidence" value="ECO:0007669"/>
    <property type="project" value="TreeGrafter"/>
</dbReference>
<dbReference type="InterPro" id="IPR036736">
    <property type="entry name" value="ACP-like_sf"/>
</dbReference>
<feature type="region of interest" description="Disordered" evidence="1">
    <location>
        <begin position="59"/>
        <end position="79"/>
    </location>
</feature>
<dbReference type="PANTHER" id="PTHR45527">
    <property type="entry name" value="NONRIBOSOMAL PEPTIDE SYNTHETASE"/>
    <property type="match status" value="1"/>
</dbReference>
<evidence type="ECO:0000256" key="1">
    <source>
        <dbReference type="SAM" id="MobiDB-lite"/>
    </source>
</evidence>
<organism evidence="3 4">
    <name type="scientific">Azoarcus taiwanensis</name>
    <dbReference type="NCBI Taxonomy" id="666964"/>
    <lineage>
        <taxon>Bacteria</taxon>
        <taxon>Pseudomonadati</taxon>
        <taxon>Pseudomonadota</taxon>
        <taxon>Betaproteobacteria</taxon>
        <taxon>Rhodocyclales</taxon>
        <taxon>Zoogloeaceae</taxon>
        <taxon>Azoarcus</taxon>
    </lineage>
</organism>
<feature type="non-terminal residue" evidence="3">
    <location>
        <position position="501"/>
    </location>
</feature>
<dbReference type="CDD" id="cd05930">
    <property type="entry name" value="A_NRPS"/>
    <property type="match status" value="1"/>
</dbReference>
<dbReference type="Proteomes" id="UP000599523">
    <property type="component" value="Unassembled WGS sequence"/>
</dbReference>